<dbReference type="Proteomes" id="UP000184192">
    <property type="component" value="Unassembled WGS sequence"/>
</dbReference>
<evidence type="ECO:0000313" key="2">
    <source>
        <dbReference type="Proteomes" id="UP000184192"/>
    </source>
</evidence>
<dbReference type="EMBL" id="FQZN01000015">
    <property type="protein sequence ID" value="SHJ09434.1"/>
    <property type="molecule type" value="Genomic_DNA"/>
</dbReference>
<sequence>MKSKILFGIMALVIGVLVTGCSDDDYAINATPLLTDSSVVTGSADVTATSATLHGTVSGLENQSASAYVTGFNYGAAVDDLTERIVATGGDEFAATVTGSVNQTIYYQAYVTLQGKVTYKGVVKSLVLTNARATTGDATQVGANKATLAGSLADFPTDAESGIMVSGIAGTENVRAGVRIATDAKGSYTVNVEGLLPNTTYYYVAYLDLGAGVVYGEEKSFTTTAHVFDLDNDLVDLGLSTKWAKYNVGATSETEIGGLFGFGDMTGFNTSIDPAHYASADIYKTVNDIANKAFGGKVTMPTIAEFEELFALCTKEWVEVEGVAGYKFTGPNGNSIFMPAAGSRTQGTVTGAGMEGYYLSGSINASDGQFAMSYHFNSAADTRTTTPVYQALAIRPVSAAKNVPFVKDLLYQTWEIDLKSDGSYLIFPGPTYFYGMDDSWRTVSNGEPVLGDSWCWAADFAGNSWAVGGSADNCRGTMTFSKEEDGTNKVVVSQVTAEGTFVESEGTFTINEEDKTLTLDVDILAPANFVPDFVNDKKTNIKILSLTESAMQLAVVRTDPTQGAAQLSVNYIPQLNKYGFTAKLTCYGGGDAPDGWNSAVTTIPAGDAGVGTYTITFNAEAPRTFGQVYVLDIEGYATAYPNALVRIDAIKADGKEVKFDAGKFFYGNIEGGGNYRVELANIWGCGHNDGWNGLKDTPFQEGGGETTEETALAFESTFEVTFTIVSISSNGAGVYTPNLVTVNPSWTSDWGFNQGATFEVKYENFQYILDAPQFDIKYEATDYAAGSIMTFIEVADLYGFFPGAHATLDNLYLDGTEVTFDATKVLDANESPKYRLELWNCYGATKTGGCAFGTPDGDVIKELGFSSSMEVKFTFHNLFAVPQW</sequence>
<reference evidence="2" key="1">
    <citation type="submission" date="2016-11" db="EMBL/GenBank/DDBJ databases">
        <authorList>
            <person name="Varghese N."/>
            <person name="Submissions S."/>
        </authorList>
    </citation>
    <scope>NUCLEOTIDE SEQUENCE [LARGE SCALE GENOMIC DNA]</scope>
    <source>
        <strain evidence="2">DSM 26884</strain>
    </source>
</reference>
<protein>
    <submittedName>
        <fullName evidence="1">Uncharacterized protein</fullName>
    </submittedName>
</protein>
<dbReference type="GeneID" id="92712652"/>
<dbReference type="PROSITE" id="PS51257">
    <property type="entry name" value="PROKAR_LIPOPROTEIN"/>
    <property type="match status" value="1"/>
</dbReference>
<keyword evidence="2" id="KW-1185">Reference proteome</keyword>
<dbReference type="AlphaFoldDB" id="A0A1M6GHJ8"/>
<accession>A0A1M6GHJ8</accession>
<dbReference type="eggNOG" id="ENOG5033S4W">
    <property type="taxonomic scope" value="Bacteria"/>
</dbReference>
<proteinExistence type="predicted"/>
<evidence type="ECO:0000313" key="1">
    <source>
        <dbReference type="EMBL" id="SHJ09434.1"/>
    </source>
</evidence>
<name>A0A1M6GHJ8_9BACE</name>
<organism evidence="1 2">
    <name type="scientific">Bacteroides stercorirosoris</name>
    <dbReference type="NCBI Taxonomy" id="871324"/>
    <lineage>
        <taxon>Bacteria</taxon>
        <taxon>Pseudomonadati</taxon>
        <taxon>Bacteroidota</taxon>
        <taxon>Bacteroidia</taxon>
        <taxon>Bacteroidales</taxon>
        <taxon>Bacteroidaceae</taxon>
        <taxon>Bacteroides</taxon>
    </lineage>
</organism>
<dbReference type="RefSeq" id="WP_073313845.1">
    <property type="nucleotide sequence ID" value="NZ_FQZN01000015.1"/>
</dbReference>
<gene>
    <name evidence="1" type="ORF">SAMN05444350_11536</name>
</gene>